<name>A0ACC2L1F1_PERAE</name>
<protein>
    <submittedName>
        <fullName evidence="1">Uncharacterized protein</fullName>
    </submittedName>
</protein>
<comment type="caution">
    <text evidence="1">The sequence shown here is derived from an EMBL/GenBank/DDBJ whole genome shotgun (WGS) entry which is preliminary data.</text>
</comment>
<accession>A0ACC2L1F1</accession>
<evidence type="ECO:0000313" key="1">
    <source>
        <dbReference type="EMBL" id="KAJ8626848.1"/>
    </source>
</evidence>
<organism evidence="1 2">
    <name type="scientific">Persea americana</name>
    <name type="common">Avocado</name>
    <dbReference type="NCBI Taxonomy" id="3435"/>
    <lineage>
        <taxon>Eukaryota</taxon>
        <taxon>Viridiplantae</taxon>
        <taxon>Streptophyta</taxon>
        <taxon>Embryophyta</taxon>
        <taxon>Tracheophyta</taxon>
        <taxon>Spermatophyta</taxon>
        <taxon>Magnoliopsida</taxon>
        <taxon>Magnoliidae</taxon>
        <taxon>Laurales</taxon>
        <taxon>Lauraceae</taxon>
        <taxon>Persea</taxon>
    </lineage>
</organism>
<evidence type="ECO:0000313" key="2">
    <source>
        <dbReference type="Proteomes" id="UP001234297"/>
    </source>
</evidence>
<reference evidence="1 2" key="1">
    <citation type="journal article" date="2022" name="Hortic Res">
        <title>A haplotype resolved chromosomal level avocado genome allows analysis of novel avocado genes.</title>
        <authorList>
            <person name="Nath O."/>
            <person name="Fletcher S.J."/>
            <person name="Hayward A."/>
            <person name="Shaw L.M."/>
            <person name="Masouleh A.K."/>
            <person name="Furtado A."/>
            <person name="Henry R.J."/>
            <person name="Mitter N."/>
        </authorList>
    </citation>
    <scope>NUCLEOTIDE SEQUENCE [LARGE SCALE GENOMIC DNA]</scope>
    <source>
        <strain evidence="2">cv. Hass</strain>
    </source>
</reference>
<dbReference type="Proteomes" id="UP001234297">
    <property type="component" value="Chromosome 6"/>
</dbReference>
<dbReference type="EMBL" id="CM056814">
    <property type="protein sequence ID" value="KAJ8626848.1"/>
    <property type="molecule type" value="Genomic_DNA"/>
</dbReference>
<keyword evidence="2" id="KW-1185">Reference proteome</keyword>
<gene>
    <name evidence="1" type="ORF">MRB53_020155</name>
</gene>
<sequence length="96" mass="10780">MECYHSLLLLLSLCCAWVIAQGRVSPTTLSSTKRFHFNVEWKMVTRLCNTKPLLTVNGEYPGPNIMVQEGDDVEIVVTNGVAMNTTIHWLAFLSSH</sequence>
<proteinExistence type="predicted"/>